<organism evidence="1 2">
    <name type="scientific">Alternaria panax</name>
    <dbReference type="NCBI Taxonomy" id="48097"/>
    <lineage>
        <taxon>Eukaryota</taxon>
        <taxon>Fungi</taxon>
        <taxon>Dikarya</taxon>
        <taxon>Ascomycota</taxon>
        <taxon>Pezizomycotina</taxon>
        <taxon>Dothideomycetes</taxon>
        <taxon>Pleosporomycetidae</taxon>
        <taxon>Pleosporales</taxon>
        <taxon>Pleosporineae</taxon>
        <taxon>Pleosporaceae</taxon>
        <taxon>Alternaria</taxon>
        <taxon>Alternaria sect. Panax</taxon>
    </lineage>
</organism>
<dbReference type="AlphaFoldDB" id="A0AAD4I5W4"/>
<dbReference type="EMBL" id="JAANER010000008">
    <property type="protein sequence ID" value="KAG9186868.1"/>
    <property type="molecule type" value="Genomic_DNA"/>
</dbReference>
<accession>A0AAD4I5W4</accession>
<dbReference type="PANTHER" id="PTHR37015:SF2">
    <property type="entry name" value="REVERSE TRANSCRIPTASE DOMAIN-CONTAINING PROTEIN"/>
    <property type="match status" value="1"/>
</dbReference>
<evidence type="ECO:0000313" key="1">
    <source>
        <dbReference type="EMBL" id="KAG9186868.1"/>
    </source>
</evidence>
<dbReference type="PANTHER" id="PTHR37015">
    <property type="entry name" value="REVERSE TRANSCRIPTASE DOMAIN-CONTAINING PROTEIN"/>
    <property type="match status" value="1"/>
</dbReference>
<protein>
    <submittedName>
        <fullName evidence="1">Uncharacterized protein</fullName>
    </submittedName>
</protein>
<keyword evidence="2" id="KW-1185">Reference proteome</keyword>
<evidence type="ECO:0000313" key="2">
    <source>
        <dbReference type="Proteomes" id="UP001199106"/>
    </source>
</evidence>
<gene>
    <name evidence="1" type="ORF">G6011_09976</name>
</gene>
<name>A0AAD4I5W4_9PLEO</name>
<proteinExistence type="predicted"/>
<reference evidence="1" key="1">
    <citation type="submission" date="2021-07" db="EMBL/GenBank/DDBJ databases">
        <title>Genome Resource of American Ginseng Black Spot Pathogen Alternaria panax.</title>
        <authorList>
            <person name="Qiu C."/>
            <person name="Wang W."/>
            <person name="Liu Z."/>
        </authorList>
    </citation>
    <scope>NUCLEOTIDE SEQUENCE</scope>
    <source>
        <strain evidence="1">BNCC115425</strain>
    </source>
</reference>
<comment type="caution">
    <text evidence="1">The sequence shown here is derived from an EMBL/GenBank/DDBJ whole genome shotgun (WGS) entry which is preliminary data.</text>
</comment>
<sequence>MVDGHVEELCTQLQGKLKNVIDYIQNSYTATFFSSNFGMAANCFGRERVDMMLATHRHIQNSIFPNGSIVQHLKTMINERFSVENIPDGFLYFPVELGGLDLKSPFVDLLQIRESVNENPYSLLDEYEDIFRGDYNTSKRLFDKGARRNARRNAEDTNWKPEDPDTFFSFEEFTKYFEVFVSIGRANLEDIYKELLERPQEKPIEASEHVLQALQQLQGQNNLRGITEWGSMETYWK</sequence>
<dbReference type="Proteomes" id="UP001199106">
    <property type="component" value="Unassembled WGS sequence"/>
</dbReference>